<organism evidence="2 3">
    <name type="scientific">Colletotrichum shisoi</name>
    <dbReference type="NCBI Taxonomy" id="2078593"/>
    <lineage>
        <taxon>Eukaryota</taxon>
        <taxon>Fungi</taxon>
        <taxon>Dikarya</taxon>
        <taxon>Ascomycota</taxon>
        <taxon>Pezizomycotina</taxon>
        <taxon>Sordariomycetes</taxon>
        <taxon>Hypocreomycetidae</taxon>
        <taxon>Glomerellales</taxon>
        <taxon>Glomerellaceae</taxon>
        <taxon>Colletotrichum</taxon>
        <taxon>Colletotrichum destructivum species complex</taxon>
    </lineage>
</organism>
<evidence type="ECO:0000313" key="3">
    <source>
        <dbReference type="Proteomes" id="UP000326340"/>
    </source>
</evidence>
<sequence length="339" mass="38087">MAKNFSSFEARNSRLLLLCLLLQVFLVGASPTTATRTADAALVKRARAKYPTFSNDYDGRVKKGEYLMTLLPVGNEEAAELNGGASIISPFQDPASLVAWGWTPYITWYPYETNLDGDTERLPGFPGYGQLLDEAFADSKYPVDERQTGVYHFVQDKTFRKWWWLRNGQPSEGSYKNVANPPSGAFIFDVNYSPRHEVAKNGKGDVPDLDKMSDIAYFQWLSACQYKKISPKTLKVVFDAGISYKPTFDIAIQALKDEKFDRVPDWDKRAVFKMDSRSGLALLGSTHGAAVAWMLIQHKENLGVKTITEITVWGSNEGFDFKASPDTVRLNLRFVMKDA</sequence>
<dbReference type="AlphaFoldDB" id="A0A5Q4BC79"/>
<comment type="caution">
    <text evidence="2">The sequence shown here is derived from an EMBL/GenBank/DDBJ whole genome shotgun (WGS) entry which is preliminary data.</text>
</comment>
<accession>A0A5Q4BC79</accession>
<protein>
    <submittedName>
        <fullName evidence="2">Uncharacterized protein</fullName>
    </submittedName>
</protein>
<feature type="signal peptide" evidence="1">
    <location>
        <begin position="1"/>
        <end position="29"/>
    </location>
</feature>
<dbReference type="EMBL" id="PUHP01002389">
    <property type="protein sequence ID" value="TQN64426.1"/>
    <property type="molecule type" value="Genomic_DNA"/>
</dbReference>
<gene>
    <name evidence="2" type="ORF">CSHISOI_10994</name>
</gene>
<evidence type="ECO:0000313" key="2">
    <source>
        <dbReference type="EMBL" id="TQN64426.1"/>
    </source>
</evidence>
<proteinExistence type="predicted"/>
<name>A0A5Q4BC79_9PEZI</name>
<keyword evidence="1" id="KW-0732">Signal</keyword>
<reference evidence="2 3" key="1">
    <citation type="journal article" date="2019" name="Sci. Rep.">
        <title>Colletotrichum shisoi sp. nov., an anthracnose pathogen of Perilla frutescens in Japan: molecular phylogenetic, morphological and genomic evidence.</title>
        <authorList>
            <person name="Gan P."/>
            <person name="Tsushima A."/>
            <person name="Hiroyama R."/>
            <person name="Narusaka M."/>
            <person name="Takano Y."/>
            <person name="Narusaka Y."/>
            <person name="Kawaradani M."/>
            <person name="Damm U."/>
            <person name="Shirasu K."/>
        </authorList>
    </citation>
    <scope>NUCLEOTIDE SEQUENCE [LARGE SCALE GENOMIC DNA]</scope>
    <source>
        <strain evidence="2 3">PG-2018a</strain>
    </source>
</reference>
<dbReference type="OrthoDB" id="5337308at2759"/>
<feature type="chain" id="PRO_5024900308" evidence="1">
    <location>
        <begin position="30"/>
        <end position="339"/>
    </location>
</feature>
<keyword evidence="3" id="KW-1185">Reference proteome</keyword>
<dbReference type="Proteomes" id="UP000326340">
    <property type="component" value="Unassembled WGS sequence"/>
</dbReference>
<evidence type="ECO:0000256" key="1">
    <source>
        <dbReference type="SAM" id="SignalP"/>
    </source>
</evidence>